<feature type="transmembrane region" description="Helical" evidence="1">
    <location>
        <begin position="665"/>
        <end position="691"/>
    </location>
</feature>
<feature type="domain" description="TRAP C4-dicarboxylate transport system permease DctM subunit" evidence="2">
    <location>
        <begin position="192"/>
        <end position="626"/>
    </location>
</feature>
<dbReference type="Pfam" id="PF11874">
    <property type="entry name" value="DUF3394"/>
    <property type="match status" value="1"/>
</dbReference>
<organism evidence="3 4">
    <name type="scientific">Evansella caseinilytica</name>
    <dbReference type="NCBI Taxonomy" id="1503961"/>
    <lineage>
        <taxon>Bacteria</taxon>
        <taxon>Bacillati</taxon>
        <taxon>Bacillota</taxon>
        <taxon>Bacilli</taxon>
        <taxon>Bacillales</taxon>
        <taxon>Bacillaceae</taxon>
        <taxon>Evansella</taxon>
    </lineage>
</organism>
<dbReference type="STRING" id="1503961.SAMN05421736_105121"/>
<feature type="transmembrane region" description="Helical" evidence="1">
    <location>
        <begin position="564"/>
        <end position="585"/>
    </location>
</feature>
<feature type="transmembrane region" description="Helical" evidence="1">
    <location>
        <begin position="204"/>
        <end position="228"/>
    </location>
</feature>
<evidence type="ECO:0000256" key="1">
    <source>
        <dbReference type="SAM" id="Phobius"/>
    </source>
</evidence>
<evidence type="ECO:0000259" key="2">
    <source>
        <dbReference type="Pfam" id="PF06808"/>
    </source>
</evidence>
<dbReference type="Pfam" id="PF06808">
    <property type="entry name" value="DctM"/>
    <property type="match status" value="1"/>
</dbReference>
<dbReference type="InterPro" id="IPR021814">
    <property type="entry name" value="DUF3394"/>
</dbReference>
<protein>
    <submittedName>
        <fullName evidence="3">TRAP transporter, 4TM/12TM fusion protein</fullName>
    </submittedName>
</protein>
<dbReference type="InterPro" id="IPR011853">
    <property type="entry name" value="TRAP_DctM-Dct_fused"/>
</dbReference>
<proteinExistence type="predicted"/>
<dbReference type="EMBL" id="FNPI01000005">
    <property type="protein sequence ID" value="SDZ02378.1"/>
    <property type="molecule type" value="Genomic_DNA"/>
</dbReference>
<feature type="transmembrane region" description="Helical" evidence="1">
    <location>
        <begin position="375"/>
        <end position="396"/>
    </location>
</feature>
<feature type="transmembrane region" description="Helical" evidence="1">
    <location>
        <begin position="248"/>
        <end position="271"/>
    </location>
</feature>
<name>A0A1H3PMY9_9BACI</name>
<feature type="transmembrane region" description="Helical" evidence="1">
    <location>
        <begin position="628"/>
        <end position="653"/>
    </location>
</feature>
<sequence length="709" mass="76620">MYVVREYRRKRRNLNTLSYLFVDYRALIKREADKTKKRCLMYGQQLLHFSIRQEGEHMKEKDTLTEEQQQEMLAKYDKESAYRKDTGKWTWVISYLAISLTLFHLWRALPMSGGPLGSLMQGAVHLGTALGLIFLLYPAKKTGIKRSGVPWYDVLLAFLAMGSYYYIVFNFETINTGMFRPSFVEIIIATVGIVLLLEGTRRAVGLPIIVIALVAIAYGMFGTNIPYFGHGGFDWTSLSRRLFYTSNAIFGTPIQISSTYIYLFLFFGVMLTKTGVGQYFNDLAFGATGRYTGGTAKAAVAASAMQGMVTGSSVANTVASGSFTIPMMKRAKFRPEFAAAAEASASTGGQIMPPIMGAAAFIMAEYVEGISYSDIIIIGIIPAILYFSGVFMGSHYEAKRSGITGLPKDQLPTMKGLAKRADLLLPLVAIIFMLVGGYTPTVAALTGIGVAFGVSFIREETRMGFKDVIGALEQGARIALPVIAACATAGIIVGIVVITGLGGKIAGGLLDIAGNNLFLLLFFTMIACILLGMGLPTTANYVVTATMAAPALINYGVEPIAAHFFVFYFGIVADITPPVCLAAYAGAGIAGANPMKAGVNAFKLAIAAFIIPYIFVYNPVLLLQNASVVSLIPVLITAMLGMAAISAAMMGYFVYKPYWIERFLLFAAGIMLIVPGNLPVELSGFALLIAIGTMQFFRKKKQEEAPAAS</sequence>
<feature type="transmembrane region" description="Helical" evidence="1">
    <location>
        <begin position="518"/>
        <end position="543"/>
    </location>
</feature>
<feature type="transmembrane region" description="Helical" evidence="1">
    <location>
        <begin position="89"/>
        <end position="106"/>
    </location>
</feature>
<gene>
    <name evidence="3" type="ORF">SAMN05421736_105121</name>
</gene>
<evidence type="ECO:0000313" key="4">
    <source>
        <dbReference type="Proteomes" id="UP000198935"/>
    </source>
</evidence>
<keyword evidence="1" id="KW-0472">Membrane</keyword>
<keyword evidence="1" id="KW-0812">Transmembrane</keyword>
<dbReference type="PANTHER" id="PTHR43849">
    <property type="entry name" value="BLL3936 PROTEIN"/>
    <property type="match status" value="1"/>
</dbReference>
<feature type="transmembrane region" description="Helical" evidence="1">
    <location>
        <begin position="179"/>
        <end position="197"/>
    </location>
</feature>
<dbReference type="NCBIfam" id="TIGR02123">
    <property type="entry name" value="TRAP_fused"/>
    <property type="match status" value="1"/>
</dbReference>
<feature type="transmembrane region" description="Helical" evidence="1">
    <location>
        <begin position="478"/>
        <end position="498"/>
    </location>
</feature>
<dbReference type="Proteomes" id="UP000198935">
    <property type="component" value="Unassembled WGS sequence"/>
</dbReference>
<keyword evidence="4" id="KW-1185">Reference proteome</keyword>
<dbReference type="PANTHER" id="PTHR43849:SF2">
    <property type="entry name" value="BLL3936 PROTEIN"/>
    <property type="match status" value="1"/>
</dbReference>
<feature type="transmembrane region" description="Helical" evidence="1">
    <location>
        <begin position="149"/>
        <end position="167"/>
    </location>
</feature>
<keyword evidence="1" id="KW-1133">Transmembrane helix</keyword>
<feature type="transmembrane region" description="Helical" evidence="1">
    <location>
        <begin position="441"/>
        <end position="457"/>
    </location>
</feature>
<dbReference type="InterPro" id="IPR010656">
    <property type="entry name" value="DctM"/>
</dbReference>
<dbReference type="AlphaFoldDB" id="A0A1H3PMY9"/>
<reference evidence="4" key="1">
    <citation type="submission" date="2016-10" db="EMBL/GenBank/DDBJ databases">
        <authorList>
            <person name="Varghese N."/>
            <person name="Submissions S."/>
        </authorList>
    </citation>
    <scope>NUCLEOTIDE SEQUENCE [LARGE SCALE GENOMIC DNA]</scope>
    <source>
        <strain evidence="4">SP</strain>
    </source>
</reference>
<accession>A0A1H3PMY9</accession>
<feature type="transmembrane region" description="Helical" evidence="1">
    <location>
        <begin position="597"/>
        <end position="616"/>
    </location>
</feature>
<feature type="transmembrane region" description="Helical" evidence="1">
    <location>
        <begin position="118"/>
        <end position="137"/>
    </location>
</feature>
<evidence type="ECO:0000313" key="3">
    <source>
        <dbReference type="EMBL" id="SDZ02378.1"/>
    </source>
</evidence>